<evidence type="ECO:0000313" key="4">
    <source>
        <dbReference type="EMBL" id="TRZ33546.1"/>
    </source>
</evidence>
<dbReference type="Pfam" id="PF13185">
    <property type="entry name" value="GAF_2"/>
    <property type="match status" value="1"/>
</dbReference>
<reference evidence="2 6" key="2">
    <citation type="submission" date="2023-03" db="EMBL/GenBank/DDBJ databases">
        <authorList>
            <person name="Shen W."/>
            <person name="Cai J."/>
        </authorList>
    </citation>
    <scope>NUCLEOTIDE SEQUENCE</scope>
    <source>
        <strain evidence="2">P33-2</strain>
        <strain evidence="3 6">Y2</strain>
    </source>
</reference>
<dbReference type="InterPro" id="IPR003018">
    <property type="entry name" value="GAF"/>
</dbReference>
<dbReference type="Proteomes" id="UP001260773">
    <property type="component" value="Unassembled WGS sequence"/>
</dbReference>
<proteinExistence type="predicted"/>
<evidence type="ECO:0000313" key="6">
    <source>
        <dbReference type="Proteomes" id="UP001264335"/>
    </source>
</evidence>
<dbReference type="EMBL" id="PDXQ01000001">
    <property type="protein sequence ID" value="TRZ33546.1"/>
    <property type="molecule type" value="Genomic_DNA"/>
</dbReference>
<dbReference type="EMBL" id="JARPWH010000048">
    <property type="protein sequence ID" value="MDT2403344.1"/>
    <property type="molecule type" value="Genomic_DNA"/>
</dbReference>
<gene>
    <name evidence="4" type="ORF">AUF17_05415</name>
    <name evidence="2" type="ORF">P7D43_13300</name>
    <name evidence="3" type="ORF">P7D79_20825</name>
</gene>
<reference evidence="4 5" key="1">
    <citation type="submission" date="2017-10" db="EMBL/GenBank/DDBJ databases">
        <title>FDA dAtabase for Regulatory Grade micrObial Sequences (FDA-ARGOS): Supporting development and validation of Infectious Disease Dx tests.</title>
        <authorList>
            <person name="Campos J."/>
            <person name="Goldberg B."/>
            <person name="Tallon L.J."/>
            <person name="Sadzewicz L."/>
            <person name="Sengamalay N."/>
            <person name="Ott S."/>
            <person name="Godinez A."/>
            <person name="Nagaraj S."/>
            <person name="Vyas G."/>
            <person name="Aluvathingal J."/>
            <person name="Nadendla S."/>
            <person name="Geyer C."/>
            <person name="Nandy P."/>
            <person name="Hobson J."/>
            <person name="Sichtig H."/>
        </authorList>
    </citation>
    <scope>NUCLEOTIDE SEQUENCE [LARGE SCALE GENOMIC DNA]</scope>
    <source>
        <strain evidence="4 5">FDAARGOS_185</strain>
    </source>
</reference>
<dbReference type="Proteomes" id="UP001264335">
    <property type="component" value="Unassembled WGS sequence"/>
</dbReference>
<organism evidence="4 5">
    <name type="scientific">Enterococcus avium</name>
    <name type="common">Streptococcus avium</name>
    <dbReference type="NCBI Taxonomy" id="33945"/>
    <lineage>
        <taxon>Bacteria</taxon>
        <taxon>Bacillati</taxon>
        <taxon>Bacillota</taxon>
        <taxon>Bacilli</taxon>
        <taxon>Lactobacillales</taxon>
        <taxon>Enterococcaceae</taxon>
        <taxon>Enterococcus</taxon>
    </lineage>
</organism>
<evidence type="ECO:0000313" key="2">
    <source>
        <dbReference type="EMBL" id="MDT2403344.1"/>
    </source>
</evidence>
<dbReference type="AlphaFoldDB" id="A0A2N8PWT9"/>
<feature type="domain" description="GAF" evidence="1">
    <location>
        <begin position="24"/>
        <end position="138"/>
    </location>
</feature>
<accession>A0A2N8PWT9</accession>
<evidence type="ECO:0000313" key="3">
    <source>
        <dbReference type="EMBL" id="MDT2516668.1"/>
    </source>
</evidence>
<dbReference type="SUPFAM" id="SSF55781">
    <property type="entry name" value="GAF domain-like"/>
    <property type="match status" value="1"/>
</dbReference>
<dbReference type="Gene3D" id="3.30.450.40">
    <property type="match status" value="1"/>
</dbReference>
<dbReference type="InterPro" id="IPR029016">
    <property type="entry name" value="GAF-like_dom_sf"/>
</dbReference>
<evidence type="ECO:0000259" key="1">
    <source>
        <dbReference type="Pfam" id="PF13185"/>
    </source>
</evidence>
<dbReference type="Proteomes" id="UP000316316">
    <property type="component" value="Unassembled WGS sequence"/>
</dbReference>
<comment type="caution">
    <text evidence="4">The sequence shown here is derived from an EMBL/GenBank/DDBJ whole genome shotgun (WGS) entry which is preliminary data.</text>
</comment>
<sequence length="146" mass="16876">MDTIQKWLQTHQKRLACDFAGIACNVATDDKPKEIRWIYVAGNQSEAYKKIRLQIGRGIAGLVWKTARTQLDENILEQPEKLIDYPIARLEKLQVALAAPVIKRKEVVAVLLLGYRQNHQFTRTEREQLEKLASELSELFEEDQDD</sequence>
<dbReference type="EMBL" id="JARPWY010000096">
    <property type="protein sequence ID" value="MDT2516668.1"/>
    <property type="molecule type" value="Genomic_DNA"/>
</dbReference>
<dbReference type="RefSeq" id="WP_016181936.1">
    <property type="nucleotide sequence ID" value="NZ_CAAKOC010000256.1"/>
</dbReference>
<protein>
    <submittedName>
        <fullName evidence="4">GAF domain-containing protein</fullName>
    </submittedName>
</protein>
<name>A0A2N8PWT9_ENTAV</name>
<evidence type="ECO:0000313" key="5">
    <source>
        <dbReference type="Proteomes" id="UP000316316"/>
    </source>
</evidence>